<dbReference type="EMBL" id="JBFXLS010000022">
    <property type="protein sequence ID" value="KAL2827951.1"/>
    <property type="molecule type" value="Genomic_DNA"/>
</dbReference>
<accession>A0ABR4IJM9</accession>
<dbReference type="Pfam" id="PF00702">
    <property type="entry name" value="Hydrolase"/>
    <property type="match status" value="1"/>
</dbReference>
<evidence type="ECO:0000313" key="1">
    <source>
        <dbReference type="EMBL" id="KAL2827951.1"/>
    </source>
</evidence>
<proteinExistence type="predicted"/>
<dbReference type="InterPro" id="IPR023198">
    <property type="entry name" value="PGP-like_dom2"/>
</dbReference>
<dbReference type="Proteomes" id="UP001610335">
    <property type="component" value="Unassembled WGS sequence"/>
</dbReference>
<dbReference type="Gene3D" id="1.10.150.240">
    <property type="entry name" value="Putative phosphatase, domain 2"/>
    <property type="match status" value="1"/>
</dbReference>
<sequence length="258" mass="29557">MTPIHSAKHALTRTMNRYKSHPSPYKLVILDFDGTLFDTLDAITECFKLTFAALLKDYIPEEAQMHRLIANGAPLKDTLRQLQPLDSRTDAFDGDVWVKKYRELYGTCGMELQKPYPYARELLALLKEKGIPAAIVSNKPVSHLQEAMRRHDMLDLVREDFIIGDPLYKDRKKPDGMGFFQVLVPRLKEAFGRDWLIRNGSVLMVGDTVTDIEFARNIGALVCWCRFGRGNKMACEGMQPEFFVDELWDVRDVVVVSK</sequence>
<dbReference type="SFLD" id="SFLDS00003">
    <property type="entry name" value="Haloacid_Dehalogenase"/>
    <property type="match status" value="1"/>
</dbReference>
<reference evidence="1 2" key="1">
    <citation type="submission" date="2024-07" db="EMBL/GenBank/DDBJ databases">
        <title>Section-level genome sequencing and comparative genomics of Aspergillus sections Usti and Cavernicolus.</title>
        <authorList>
            <consortium name="Lawrence Berkeley National Laboratory"/>
            <person name="Nybo J.L."/>
            <person name="Vesth T.C."/>
            <person name="Theobald S."/>
            <person name="Frisvad J.C."/>
            <person name="Larsen T.O."/>
            <person name="Kjaerboelling I."/>
            <person name="Rothschild-Mancinelli K."/>
            <person name="Lyhne E.K."/>
            <person name="Kogle M.E."/>
            <person name="Barry K."/>
            <person name="Clum A."/>
            <person name="Na H."/>
            <person name="Ledsgaard L."/>
            <person name="Lin J."/>
            <person name="Lipzen A."/>
            <person name="Kuo A."/>
            <person name="Riley R."/>
            <person name="Mondo S."/>
            <person name="LaButti K."/>
            <person name="Haridas S."/>
            <person name="Pangalinan J."/>
            <person name="Salamov A.A."/>
            <person name="Simmons B.A."/>
            <person name="Magnuson J.K."/>
            <person name="Chen J."/>
            <person name="Drula E."/>
            <person name="Henrissat B."/>
            <person name="Wiebenga A."/>
            <person name="Lubbers R.J."/>
            <person name="Gomes A.C."/>
            <person name="Makela M.R."/>
            <person name="Stajich J."/>
            <person name="Grigoriev I.V."/>
            <person name="Mortensen U.H."/>
            <person name="De vries R.P."/>
            <person name="Baker S.E."/>
            <person name="Andersen M.R."/>
        </authorList>
    </citation>
    <scope>NUCLEOTIDE SEQUENCE [LARGE SCALE GENOMIC DNA]</scope>
    <source>
        <strain evidence="1 2">CBS 600.67</strain>
    </source>
</reference>
<dbReference type="PANTHER" id="PTHR43434:SF1">
    <property type="entry name" value="PHOSPHOGLYCOLATE PHOSPHATASE"/>
    <property type="match status" value="1"/>
</dbReference>
<dbReference type="InterPro" id="IPR036412">
    <property type="entry name" value="HAD-like_sf"/>
</dbReference>
<dbReference type="InterPro" id="IPR050155">
    <property type="entry name" value="HAD-like_hydrolase_sf"/>
</dbReference>
<keyword evidence="2" id="KW-1185">Reference proteome</keyword>
<name>A0ABR4IJM9_9EURO</name>
<gene>
    <name evidence="1" type="ORF">BDW59DRAFT_159909</name>
</gene>
<dbReference type="PANTHER" id="PTHR43434">
    <property type="entry name" value="PHOSPHOGLYCOLATE PHOSPHATASE"/>
    <property type="match status" value="1"/>
</dbReference>
<dbReference type="SUPFAM" id="SSF56784">
    <property type="entry name" value="HAD-like"/>
    <property type="match status" value="1"/>
</dbReference>
<evidence type="ECO:0000313" key="2">
    <source>
        <dbReference type="Proteomes" id="UP001610335"/>
    </source>
</evidence>
<protein>
    <submittedName>
        <fullName evidence="1">HAD-like domain-containing protein</fullName>
    </submittedName>
</protein>
<dbReference type="InterPro" id="IPR023214">
    <property type="entry name" value="HAD_sf"/>
</dbReference>
<dbReference type="SFLD" id="SFLDG01129">
    <property type="entry name" value="C1.5:_HAD__Beta-PGM__Phosphata"/>
    <property type="match status" value="1"/>
</dbReference>
<organism evidence="1 2">
    <name type="scientific">Aspergillus cavernicola</name>
    <dbReference type="NCBI Taxonomy" id="176166"/>
    <lineage>
        <taxon>Eukaryota</taxon>
        <taxon>Fungi</taxon>
        <taxon>Dikarya</taxon>
        <taxon>Ascomycota</taxon>
        <taxon>Pezizomycotina</taxon>
        <taxon>Eurotiomycetes</taxon>
        <taxon>Eurotiomycetidae</taxon>
        <taxon>Eurotiales</taxon>
        <taxon>Aspergillaceae</taxon>
        <taxon>Aspergillus</taxon>
        <taxon>Aspergillus subgen. Nidulantes</taxon>
    </lineage>
</organism>
<dbReference type="Gene3D" id="3.40.50.1000">
    <property type="entry name" value="HAD superfamily/HAD-like"/>
    <property type="match status" value="1"/>
</dbReference>
<comment type="caution">
    <text evidence="1">The sequence shown here is derived from an EMBL/GenBank/DDBJ whole genome shotgun (WGS) entry which is preliminary data.</text>
</comment>